<proteinExistence type="predicted"/>
<reference evidence="1" key="1">
    <citation type="submission" date="2020-05" db="EMBL/GenBank/DDBJ databases">
        <authorList>
            <person name="Chiriac C."/>
            <person name="Salcher M."/>
            <person name="Ghai R."/>
            <person name="Kavagutti S V."/>
        </authorList>
    </citation>
    <scope>NUCLEOTIDE SEQUENCE</scope>
</reference>
<protein>
    <submittedName>
        <fullName evidence="1">Unannotated protein</fullName>
    </submittedName>
</protein>
<dbReference type="AlphaFoldDB" id="A0A6J7HP76"/>
<evidence type="ECO:0000313" key="1">
    <source>
        <dbReference type="EMBL" id="CAB4922811.1"/>
    </source>
</evidence>
<accession>A0A6J7HP76</accession>
<organism evidence="1">
    <name type="scientific">freshwater metagenome</name>
    <dbReference type="NCBI Taxonomy" id="449393"/>
    <lineage>
        <taxon>unclassified sequences</taxon>
        <taxon>metagenomes</taxon>
        <taxon>ecological metagenomes</taxon>
    </lineage>
</organism>
<sequence>MRSNVVLAASPVPDTTTASPTYPVLGDTSKLGIVVDVVNFATFTPVNGRGATLGIAVGAIKLIGAGGRLSAPTAGVTIAAVKTEATANLRTNDFLLRGTKLILIIYCSPFQLYKSDCLLPELEMINTSSSDSERLIYAVGTA</sequence>
<gene>
    <name evidence="1" type="ORF">UFOPK3707_00439</name>
</gene>
<dbReference type="EMBL" id="CAFBMY010000049">
    <property type="protein sequence ID" value="CAB4922811.1"/>
    <property type="molecule type" value="Genomic_DNA"/>
</dbReference>
<name>A0A6J7HP76_9ZZZZ</name>